<accession>A0A1I3FXT5</accession>
<dbReference type="Proteomes" id="UP000243606">
    <property type="component" value="Unassembled WGS sequence"/>
</dbReference>
<feature type="transmembrane region" description="Helical" evidence="1">
    <location>
        <begin position="135"/>
        <end position="154"/>
    </location>
</feature>
<sequence length="249" mass="28988">MNIFRISTLWVPDHHLNMEWDHPERPALKEWSIKAFDGNLLLASLGFLLPTLGVFFVMWLIEGDIWLGLIPSAFVGYITYNASVQKRMCVHRLTDEGGEVYKWRAIPDFIFASMPWFAGIYLILVLWGFTFSSEIGLGALVGGGGVGLLYALVFTSEDYKKDQLDLRHWKFNWDEIYEVIYDRKGHAIGFTTEDSRPYIVRFKEDNENFYGCRIYFHPKMAEELLRLFKSKIAPSIVIKEGRIHYRTID</sequence>
<reference evidence="3" key="1">
    <citation type="submission" date="2016-10" db="EMBL/GenBank/DDBJ databases">
        <authorList>
            <person name="Varghese N."/>
            <person name="Submissions S."/>
        </authorList>
    </citation>
    <scope>NUCLEOTIDE SEQUENCE [LARGE SCALE GENOMIC DNA]</scope>
    <source>
        <strain evidence="3">LMG 24016</strain>
    </source>
</reference>
<dbReference type="RefSeq" id="WP_090241262.1">
    <property type="nucleotide sequence ID" value="NZ_FOQL01000001.1"/>
</dbReference>
<feature type="transmembrane region" description="Helical" evidence="1">
    <location>
        <begin position="39"/>
        <end position="59"/>
    </location>
</feature>
<protein>
    <submittedName>
        <fullName evidence="2">Uncharacterized protein</fullName>
    </submittedName>
</protein>
<keyword evidence="3" id="KW-1185">Reference proteome</keyword>
<proteinExistence type="predicted"/>
<keyword evidence="1" id="KW-0472">Membrane</keyword>
<keyword evidence="1" id="KW-1133">Transmembrane helix</keyword>
<gene>
    <name evidence="2" type="ORF">SAMN05216206_1686</name>
</gene>
<evidence type="ECO:0000313" key="3">
    <source>
        <dbReference type="Proteomes" id="UP000243606"/>
    </source>
</evidence>
<feature type="transmembrane region" description="Helical" evidence="1">
    <location>
        <begin position="65"/>
        <end position="84"/>
    </location>
</feature>
<dbReference type="OrthoDB" id="6902273at2"/>
<organism evidence="2 3">
    <name type="scientific">Pseudomonas guineae</name>
    <dbReference type="NCBI Taxonomy" id="425504"/>
    <lineage>
        <taxon>Bacteria</taxon>
        <taxon>Pseudomonadati</taxon>
        <taxon>Pseudomonadota</taxon>
        <taxon>Gammaproteobacteria</taxon>
        <taxon>Pseudomonadales</taxon>
        <taxon>Pseudomonadaceae</taxon>
        <taxon>Pseudomonas</taxon>
    </lineage>
</organism>
<feature type="transmembrane region" description="Helical" evidence="1">
    <location>
        <begin position="105"/>
        <end position="129"/>
    </location>
</feature>
<dbReference type="EMBL" id="FOQL01000001">
    <property type="protein sequence ID" value="SFI15977.1"/>
    <property type="molecule type" value="Genomic_DNA"/>
</dbReference>
<evidence type="ECO:0000256" key="1">
    <source>
        <dbReference type="SAM" id="Phobius"/>
    </source>
</evidence>
<keyword evidence="1" id="KW-0812">Transmembrane</keyword>
<evidence type="ECO:0000313" key="2">
    <source>
        <dbReference type="EMBL" id="SFI15977.1"/>
    </source>
</evidence>
<dbReference type="STRING" id="425504.SAMN05216206_1686"/>
<dbReference type="AlphaFoldDB" id="A0A1I3FXT5"/>
<name>A0A1I3FXT5_9PSED</name>